<organism evidence="2 3">
    <name type="scientific">Pararhizobium polonicum</name>
    <dbReference type="NCBI Taxonomy" id="1612624"/>
    <lineage>
        <taxon>Bacteria</taxon>
        <taxon>Pseudomonadati</taxon>
        <taxon>Pseudomonadota</taxon>
        <taxon>Alphaproteobacteria</taxon>
        <taxon>Hyphomicrobiales</taxon>
        <taxon>Rhizobiaceae</taxon>
        <taxon>Rhizobium/Agrobacterium group</taxon>
        <taxon>Pararhizobium</taxon>
    </lineage>
</organism>
<keyword evidence="3" id="KW-1185">Reference proteome</keyword>
<evidence type="ECO:0000313" key="2">
    <source>
        <dbReference type="EMBL" id="OBZ92170.1"/>
    </source>
</evidence>
<dbReference type="EMBL" id="LGLV01000022">
    <property type="protein sequence ID" value="OBZ92170.1"/>
    <property type="molecule type" value="Genomic_DNA"/>
</dbReference>
<evidence type="ECO:0000259" key="1">
    <source>
        <dbReference type="Pfam" id="PF08450"/>
    </source>
</evidence>
<dbReference type="SUPFAM" id="SSF63829">
    <property type="entry name" value="Calcium-dependent phosphotriesterase"/>
    <property type="match status" value="1"/>
</dbReference>
<proteinExistence type="predicted"/>
<dbReference type="Pfam" id="PF08450">
    <property type="entry name" value="SGL"/>
    <property type="match status" value="1"/>
</dbReference>
<feature type="domain" description="SMP-30/Gluconolactonase/LRE-like region" evidence="1">
    <location>
        <begin position="15"/>
        <end position="286"/>
    </location>
</feature>
<dbReference type="AlphaFoldDB" id="A0A1C7NT37"/>
<reference evidence="2 3" key="1">
    <citation type="journal article" date="2016" name="Syst. Appl. Microbiol.">
        <title>Pararhizobium polonicum sp. nov. isolated from tumors on stone fruit rootstocks.</title>
        <authorList>
            <person name="Pulawska J."/>
            <person name="Kuzmanovic N."/>
            <person name="Willems A."/>
            <person name="Pothier J.F."/>
        </authorList>
    </citation>
    <scope>NUCLEOTIDE SEQUENCE [LARGE SCALE GENOMIC DNA]</scope>
    <source>
        <strain evidence="2 3">F5.1</strain>
    </source>
</reference>
<dbReference type="PANTHER" id="PTHR47572:SF5">
    <property type="entry name" value="BLR2277 PROTEIN"/>
    <property type="match status" value="1"/>
</dbReference>
<dbReference type="InterPro" id="IPR051262">
    <property type="entry name" value="SMP-30/CGR1_Lactonase"/>
</dbReference>
<dbReference type="Proteomes" id="UP000093111">
    <property type="component" value="Unassembled WGS sequence"/>
</dbReference>
<gene>
    <name evidence="2" type="ORF">ADU59_27945</name>
</gene>
<dbReference type="Gene3D" id="2.120.10.30">
    <property type="entry name" value="TolB, C-terminal domain"/>
    <property type="match status" value="1"/>
</dbReference>
<dbReference type="InterPro" id="IPR013658">
    <property type="entry name" value="SGL"/>
</dbReference>
<sequence>MTKPDIEIIAKGFRFPEGPVELPDGSIAVVEIGRGRIVRIREGGKVELLAVTHGGPNGMALGPDGALYVCNNGGFSWLEEEGWLRPVGLALNYRGGMIQRVDVSTGEVTTLYDRYEGRPLSGPNDIVFDDQGGFYFTDTGRVREFQHDHGAVFYGKVDGSAIKRVVFPLLAPNGIGLSPNLKTLYVAEMETARLWSYAVAEPGVLLKTPFPSQSGGELVIGLGGFQRIDSLKIAASGNICVSTLVTGCITVVSPEGELLDQIWMPEIYPTNLAFVGAELQDAVVTLSLTGRVGRLRWPEKGLKLQYQGAR</sequence>
<protein>
    <submittedName>
        <fullName evidence="2">Gluconolaconase</fullName>
    </submittedName>
</protein>
<dbReference type="STRING" id="1612624.ADU59_27945"/>
<dbReference type="PANTHER" id="PTHR47572">
    <property type="entry name" value="LIPOPROTEIN-RELATED"/>
    <property type="match status" value="1"/>
</dbReference>
<dbReference type="PATRIC" id="fig|1612624.7.peg.3755"/>
<dbReference type="InterPro" id="IPR011042">
    <property type="entry name" value="6-blade_b-propeller_TolB-like"/>
</dbReference>
<dbReference type="OrthoDB" id="30052at2"/>
<evidence type="ECO:0000313" key="3">
    <source>
        <dbReference type="Proteomes" id="UP000093111"/>
    </source>
</evidence>
<dbReference type="RefSeq" id="WP_068958866.1">
    <property type="nucleotide sequence ID" value="NZ_LGLV01000022.1"/>
</dbReference>
<comment type="caution">
    <text evidence="2">The sequence shown here is derived from an EMBL/GenBank/DDBJ whole genome shotgun (WGS) entry which is preliminary data.</text>
</comment>
<accession>A0A1C7NT37</accession>
<name>A0A1C7NT37_9HYPH</name>